<proteinExistence type="predicted"/>
<feature type="domain" description="SGNH hydrolase-type esterase" evidence="1">
    <location>
        <begin position="54"/>
        <end position="207"/>
    </location>
</feature>
<accession>A0A174NFT0</accession>
<dbReference type="InterPro" id="IPR013830">
    <property type="entry name" value="SGNH_hydro"/>
</dbReference>
<organism evidence="2 3">
    <name type="scientific">Enterocloster clostridioformis</name>
    <dbReference type="NCBI Taxonomy" id="1531"/>
    <lineage>
        <taxon>Bacteria</taxon>
        <taxon>Bacillati</taxon>
        <taxon>Bacillota</taxon>
        <taxon>Clostridia</taxon>
        <taxon>Lachnospirales</taxon>
        <taxon>Lachnospiraceae</taxon>
        <taxon>Enterocloster</taxon>
    </lineage>
</organism>
<dbReference type="Gene3D" id="3.40.50.1110">
    <property type="entry name" value="SGNH hydrolase"/>
    <property type="match status" value="1"/>
</dbReference>
<protein>
    <submittedName>
        <fullName evidence="2">Lysophospholipase</fullName>
    </submittedName>
</protein>
<sequence length="216" mass="24417">MENSQNAVAQLIKKLGTDKCQLYTQLNSDAVKGQIVLAGDSLIENFMIPELYHGDKIIYNRGIAGNSTYDILERLETTIIPLQPSKIFLLAGTNDFMPHIPDNDELSISKRIIKICDTLKNTLGDCTIYVISLFPVNLSNEPIIYRDWLIGKTNEKVQRVNLHLSKLCGERNYSYINAFSSLQDKNGQLDISFTLDGTHLNIEGYKILLNLLSKFF</sequence>
<name>A0A174NFT0_9FIRM</name>
<dbReference type="AlphaFoldDB" id="A0A174NFT0"/>
<dbReference type="Pfam" id="PF13472">
    <property type="entry name" value="Lipase_GDSL_2"/>
    <property type="match status" value="1"/>
</dbReference>
<dbReference type="PANTHER" id="PTHR30383:SF5">
    <property type="entry name" value="SGNH HYDROLASE-TYPE ESTERASE DOMAIN-CONTAINING PROTEIN"/>
    <property type="match status" value="1"/>
</dbReference>
<reference evidence="2 3" key="1">
    <citation type="submission" date="2015-09" db="EMBL/GenBank/DDBJ databases">
        <authorList>
            <consortium name="Pathogen Informatics"/>
        </authorList>
    </citation>
    <scope>NUCLEOTIDE SEQUENCE [LARGE SCALE GENOMIC DNA]</scope>
    <source>
        <strain evidence="2 3">2789STDY5834865</strain>
    </source>
</reference>
<evidence type="ECO:0000313" key="3">
    <source>
        <dbReference type="Proteomes" id="UP000095512"/>
    </source>
</evidence>
<dbReference type="SUPFAM" id="SSF52266">
    <property type="entry name" value="SGNH hydrolase"/>
    <property type="match status" value="1"/>
</dbReference>
<dbReference type="InterPro" id="IPR051532">
    <property type="entry name" value="Ester_Hydrolysis_Enzymes"/>
</dbReference>
<evidence type="ECO:0000259" key="1">
    <source>
        <dbReference type="Pfam" id="PF13472"/>
    </source>
</evidence>
<dbReference type="InterPro" id="IPR036514">
    <property type="entry name" value="SGNH_hydro_sf"/>
</dbReference>
<dbReference type="RefSeq" id="WP_009296722.1">
    <property type="nucleotide sequence ID" value="NZ_CAPBAK010000051.1"/>
</dbReference>
<evidence type="ECO:0000313" key="2">
    <source>
        <dbReference type="EMBL" id="CUP46141.1"/>
    </source>
</evidence>
<dbReference type="PANTHER" id="PTHR30383">
    <property type="entry name" value="THIOESTERASE 1/PROTEASE 1/LYSOPHOSPHOLIPASE L1"/>
    <property type="match status" value="1"/>
</dbReference>
<gene>
    <name evidence="2" type="ORF">ERS852480_03375</name>
</gene>
<dbReference type="EMBL" id="CZAB01000035">
    <property type="protein sequence ID" value="CUP46141.1"/>
    <property type="molecule type" value="Genomic_DNA"/>
</dbReference>
<dbReference type="Proteomes" id="UP000095512">
    <property type="component" value="Unassembled WGS sequence"/>
</dbReference>
<dbReference type="GO" id="GO:0004622">
    <property type="term" value="F:phosphatidylcholine lysophospholipase activity"/>
    <property type="evidence" value="ECO:0007669"/>
    <property type="project" value="TreeGrafter"/>
</dbReference>